<feature type="domain" description="Septum formation-related" evidence="1">
    <location>
        <begin position="37"/>
        <end position="133"/>
    </location>
</feature>
<proteinExistence type="predicted"/>
<dbReference type="Pfam" id="PF13845">
    <property type="entry name" value="Septum_form"/>
    <property type="match status" value="1"/>
</dbReference>
<keyword evidence="3" id="KW-1185">Reference proteome</keyword>
<dbReference type="RefSeq" id="WP_086678920.1">
    <property type="nucleotide sequence ID" value="NZ_FNUJ01000013.1"/>
</dbReference>
<evidence type="ECO:0000259" key="1">
    <source>
        <dbReference type="Pfam" id="PF13845"/>
    </source>
</evidence>
<name>A0A1H5RG59_9PSEU</name>
<reference evidence="3" key="1">
    <citation type="submission" date="2016-10" db="EMBL/GenBank/DDBJ databases">
        <authorList>
            <person name="Varghese N."/>
            <person name="Submissions S."/>
        </authorList>
    </citation>
    <scope>NUCLEOTIDE SEQUENCE [LARGE SCALE GENOMIC DNA]</scope>
    <source>
        <strain evidence="3">DSM 44654</strain>
    </source>
</reference>
<evidence type="ECO:0000313" key="2">
    <source>
        <dbReference type="EMBL" id="SEF37325.1"/>
    </source>
</evidence>
<organism evidence="2 3">
    <name type="scientific">Amycolatopsis pretoriensis</name>
    <dbReference type="NCBI Taxonomy" id="218821"/>
    <lineage>
        <taxon>Bacteria</taxon>
        <taxon>Bacillati</taxon>
        <taxon>Actinomycetota</taxon>
        <taxon>Actinomycetes</taxon>
        <taxon>Pseudonocardiales</taxon>
        <taxon>Pseudonocardiaceae</taxon>
        <taxon>Amycolatopsis</taxon>
    </lineage>
</organism>
<dbReference type="OrthoDB" id="3628931at2"/>
<dbReference type="InterPro" id="IPR026004">
    <property type="entry name" value="Septum_form"/>
</dbReference>
<dbReference type="Proteomes" id="UP000198878">
    <property type="component" value="Unassembled WGS sequence"/>
</dbReference>
<accession>A0A1H5RG59</accession>
<dbReference type="AlphaFoldDB" id="A0A1H5RG59"/>
<dbReference type="STRING" id="218821.SAMN05421837_113153"/>
<evidence type="ECO:0000313" key="3">
    <source>
        <dbReference type="Proteomes" id="UP000198878"/>
    </source>
</evidence>
<gene>
    <name evidence="2" type="ORF">SAMN05421837_113153</name>
</gene>
<dbReference type="EMBL" id="FNUJ01000013">
    <property type="protein sequence ID" value="SEF37325.1"/>
    <property type="molecule type" value="Genomic_DNA"/>
</dbReference>
<protein>
    <submittedName>
        <fullName evidence="2">Septum formation</fullName>
    </submittedName>
</protein>
<sequence length="142" mass="14906">MFRINRSGRSGRGLALTPQRAKHAAAAPDYIATMAIGDCLDSDADSAQVTRVACDLSHDEQIAERVDIGDGYETYPGLAALQELADPVCRIAAAASFTGGTMPPGFEFAAHVPTESSWNSGAREAVCTVRQVSGKLTGPVRP</sequence>